<sequence length="86" mass="8960">MSQEAGGLEATFEVLGAAGLDGVKTTYAPLTEVVRDLIDATIRTRADDGVIEKARSAIEAAANPTAVRRRGATPRPPKPTRAGDAE</sequence>
<gene>
    <name evidence="2" type="ORF">MLAC_22320</name>
</gene>
<dbReference type="EMBL" id="AP022581">
    <property type="protein sequence ID" value="BBX96938.1"/>
    <property type="molecule type" value="Genomic_DNA"/>
</dbReference>
<proteinExistence type="predicted"/>
<protein>
    <submittedName>
        <fullName evidence="2">Uncharacterized protein</fullName>
    </submittedName>
</protein>
<dbReference type="KEGG" id="mlj:MLAC_22320"/>
<organism evidence="2 3">
    <name type="scientific">Mycobacterium lacus</name>
    <dbReference type="NCBI Taxonomy" id="169765"/>
    <lineage>
        <taxon>Bacteria</taxon>
        <taxon>Bacillati</taxon>
        <taxon>Actinomycetota</taxon>
        <taxon>Actinomycetes</taxon>
        <taxon>Mycobacteriales</taxon>
        <taxon>Mycobacteriaceae</taxon>
        <taxon>Mycobacterium</taxon>
    </lineage>
</organism>
<accession>A0A7I7NKN6</accession>
<dbReference type="OrthoDB" id="5242242at2"/>
<reference evidence="2 3" key="1">
    <citation type="journal article" date="2019" name="Emerg. Microbes Infect.">
        <title>Comprehensive subspecies identification of 175 nontuberculous mycobacteria species based on 7547 genomic profiles.</title>
        <authorList>
            <person name="Matsumoto Y."/>
            <person name="Kinjo T."/>
            <person name="Motooka D."/>
            <person name="Nabeya D."/>
            <person name="Jung N."/>
            <person name="Uechi K."/>
            <person name="Horii T."/>
            <person name="Iida T."/>
            <person name="Fujita J."/>
            <person name="Nakamura S."/>
        </authorList>
    </citation>
    <scope>NUCLEOTIDE SEQUENCE [LARGE SCALE GENOMIC DNA]</scope>
    <source>
        <strain evidence="2 3">JCM 15657</strain>
    </source>
</reference>
<evidence type="ECO:0000313" key="2">
    <source>
        <dbReference type="EMBL" id="BBX96938.1"/>
    </source>
</evidence>
<keyword evidence="3" id="KW-1185">Reference proteome</keyword>
<feature type="region of interest" description="Disordered" evidence="1">
    <location>
        <begin position="61"/>
        <end position="86"/>
    </location>
</feature>
<name>A0A7I7NKN6_9MYCO</name>
<evidence type="ECO:0000256" key="1">
    <source>
        <dbReference type="SAM" id="MobiDB-lite"/>
    </source>
</evidence>
<evidence type="ECO:0000313" key="3">
    <source>
        <dbReference type="Proteomes" id="UP000466396"/>
    </source>
</evidence>
<dbReference type="RefSeq" id="WP_139822500.1">
    <property type="nucleotide sequence ID" value="NZ_AP022581.1"/>
</dbReference>
<dbReference type="AlphaFoldDB" id="A0A7I7NKN6"/>
<dbReference type="Proteomes" id="UP000466396">
    <property type="component" value="Chromosome"/>
</dbReference>